<gene>
    <name evidence="4" type="ORF">HYC85_026526</name>
</gene>
<keyword evidence="5" id="KW-1185">Reference proteome</keyword>
<dbReference type="AlphaFoldDB" id="A0A7J7G4C5"/>
<sequence>MTLNLGSPWLSRLPLSNLSTTANTKPSVSLFFLIFNTTTSLSKPQSFSASNKFFNTKASLSESQNEVAEPSELFNDDDDDDDLLDRISASKHANEALDLIAENSNPSGGGGVVSGSDCCSIISAAFDRNNVDLALSVFSAMRSSFNSASGEMASFSQRWKWSRPDIHTYTLLVQGLAASLRVSDALKIIGAVSRVGVSPGEEVPFGKIVRCPTCMIAVTVAQPQHVSFVPQIVSCSKCRYQYELVSGDIVSIETEEISMEVPAWKRGLRFLQIKKQSFPAAVHSIVVETPSGMARTHRFATETVDLPAQEGERVTIALAAPSNVYREVGPLKFIPKSPNFYPGEPMCLTNHTDGRESLLLRAPIKNEGSSLLNPSILFPLAAVLATGDAASGIIDPSLPQFISIAAVSSFALGATLNTLVFPQLGRLPQRLVDTIAIRQQLLSQYDQLQSRIKDLKKAAENEVWMLARMCQLEIKIFAVGEPSYRARRSRVKRVREGLKNSLRKRIELIDSYARISSMIEIEVEMDSDVLAAEAASNAESIAEQIQQIMEIENLEEAFRGWRIQAEANDEVERLLSSETTSSEQKGNHNMISNHHHTPGRKLFMVVGKGGGWKRKTAFDCCYVYADRVLCVYGFGKEAGSAVHSSKARKVVLERSE</sequence>
<protein>
    <submittedName>
        <fullName evidence="4">Uncharacterized protein</fullName>
    </submittedName>
</protein>
<dbReference type="PANTHER" id="PTHR37381:SF1">
    <property type="entry name" value="PENTATRICOPEPTIDE REPEAT (PPR) SUPERFAMILY PROTEIN"/>
    <property type="match status" value="1"/>
</dbReference>
<dbReference type="PROSITE" id="PS51375">
    <property type="entry name" value="PPR"/>
    <property type="match status" value="1"/>
</dbReference>
<comment type="caution">
    <text evidence="4">The sequence shown here is derived from an EMBL/GenBank/DDBJ whole genome shotgun (WGS) entry which is preliminary data.</text>
</comment>
<evidence type="ECO:0000256" key="2">
    <source>
        <dbReference type="PROSITE-ProRule" id="PRU00708"/>
    </source>
</evidence>
<dbReference type="Proteomes" id="UP000593564">
    <property type="component" value="Unassembled WGS sequence"/>
</dbReference>
<reference evidence="4 5" key="2">
    <citation type="submission" date="2020-07" db="EMBL/GenBank/DDBJ databases">
        <title>Genome assembly of wild tea tree DASZ reveals pedigree and selection history of tea varieties.</title>
        <authorList>
            <person name="Zhang W."/>
        </authorList>
    </citation>
    <scope>NUCLEOTIDE SEQUENCE [LARGE SCALE GENOMIC DNA]</scope>
    <source>
        <strain evidence="5">cv. G240</strain>
        <tissue evidence="4">Leaf</tissue>
    </source>
</reference>
<organism evidence="4 5">
    <name type="scientific">Camellia sinensis</name>
    <name type="common">Tea plant</name>
    <name type="synonym">Thea sinensis</name>
    <dbReference type="NCBI Taxonomy" id="4442"/>
    <lineage>
        <taxon>Eukaryota</taxon>
        <taxon>Viridiplantae</taxon>
        <taxon>Streptophyta</taxon>
        <taxon>Embryophyta</taxon>
        <taxon>Tracheophyta</taxon>
        <taxon>Spermatophyta</taxon>
        <taxon>Magnoliopsida</taxon>
        <taxon>eudicotyledons</taxon>
        <taxon>Gunneridae</taxon>
        <taxon>Pentapetalae</taxon>
        <taxon>asterids</taxon>
        <taxon>Ericales</taxon>
        <taxon>Theaceae</taxon>
        <taxon>Camellia</taxon>
    </lineage>
</organism>
<keyword evidence="1" id="KW-0677">Repeat</keyword>
<dbReference type="InterPro" id="IPR011990">
    <property type="entry name" value="TPR-like_helical_dom_sf"/>
</dbReference>
<proteinExistence type="predicted"/>
<reference evidence="5" key="1">
    <citation type="journal article" date="2020" name="Nat. Commun.">
        <title>Genome assembly of wild tea tree DASZ reveals pedigree and selection history of tea varieties.</title>
        <authorList>
            <person name="Zhang W."/>
            <person name="Zhang Y."/>
            <person name="Qiu H."/>
            <person name="Guo Y."/>
            <person name="Wan H."/>
            <person name="Zhang X."/>
            <person name="Scossa F."/>
            <person name="Alseekh S."/>
            <person name="Zhang Q."/>
            <person name="Wang P."/>
            <person name="Xu L."/>
            <person name="Schmidt M.H."/>
            <person name="Jia X."/>
            <person name="Li D."/>
            <person name="Zhu A."/>
            <person name="Guo F."/>
            <person name="Chen W."/>
            <person name="Ni D."/>
            <person name="Usadel B."/>
            <person name="Fernie A.R."/>
            <person name="Wen W."/>
        </authorList>
    </citation>
    <scope>NUCLEOTIDE SEQUENCE [LARGE SCALE GENOMIC DNA]</scope>
    <source>
        <strain evidence="5">cv. G240</strain>
    </source>
</reference>
<evidence type="ECO:0000313" key="5">
    <source>
        <dbReference type="Proteomes" id="UP000593564"/>
    </source>
</evidence>
<dbReference type="EMBL" id="JACBKZ010000013">
    <property type="protein sequence ID" value="KAF5935397.1"/>
    <property type="molecule type" value="Genomic_DNA"/>
</dbReference>
<evidence type="ECO:0000256" key="3">
    <source>
        <dbReference type="SAM" id="MobiDB-lite"/>
    </source>
</evidence>
<feature type="repeat" description="PPR" evidence="2">
    <location>
        <begin position="165"/>
        <end position="199"/>
    </location>
</feature>
<feature type="region of interest" description="Disordered" evidence="3">
    <location>
        <begin position="577"/>
        <end position="596"/>
    </location>
</feature>
<name>A0A7J7G4C5_CAMSI</name>
<dbReference type="PANTHER" id="PTHR37381">
    <property type="entry name" value="PENTATRICOPEPTIDE REPEAT (PPR) SUPERFAMILY PROTEIN"/>
    <property type="match status" value="1"/>
</dbReference>
<evidence type="ECO:0000256" key="1">
    <source>
        <dbReference type="ARBA" id="ARBA00022737"/>
    </source>
</evidence>
<accession>A0A7J7G4C5</accession>
<dbReference type="InterPro" id="IPR002885">
    <property type="entry name" value="PPR_rpt"/>
</dbReference>
<evidence type="ECO:0000313" key="4">
    <source>
        <dbReference type="EMBL" id="KAF5935397.1"/>
    </source>
</evidence>
<dbReference type="Gene3D" id="1.25.40.10">
    <property type="entry name" value="Tetratricopeptide repeat domain"/>
    <property type="match status" value="1"/>
</dbReference>